<accession>A0A0F9GIA4</accession>
<dbReference type="AlphaFoldDB" id="A0A0F9GIA4"/>
<evidence type="ECO:0000313" key="1">
    <source>
        <dbReference type="EMBL" id="KKL98554.1"/>
    </source>
</evidence>
<organism evidence="1">
    <name type="scientific">marine sediment metagenome</name>
    <dbReference type="NCBI Taxonomy" id="412755"/>
    <lineage>
        <taxon>unclassified sequences</taxon>
        <taxon>metagenomes</taxon>
        <taxon>ecological metagenomes</taxon>
    </lineage>
</organism>
<sequence length="59" mass="7143">VPEVEERQAARFSGFNWREWLELPVVERVDCVAYNRIRRAIEANEEDAREKEVRRKRGK</sequence>
<name>A0A0F9GIA4_9ZZZZ</name>
<proteinExistence type="predicted"/>
<reference evidence="1" key="1">
    <citation type="journal article" date="2015" name="Nature">
        <title>Complex archaea that bridge the gap between prokaryotes and eukaryotes.</title>
        <authorList>
            <person name="Spang A."/>
            <person name="Saw J.H."/>
            <person name="Jorgensen S.L."/>
            <person name="Zaremba-Niedzwiedzka K."/>
            <person name="Martijn J."/>
            <person name="Lind A.E."/>
            <person name="van Eijk R."/>
            <person name="Schleper C."/>
            <person name="Guy L."/>
            <person name="Ettema T.J."/>
        </authorList>
    </citation>
    <scope>NUCLEOTIDE SEQUENCE</scope>
</reference>
<dbReference type="EMBL" id="LAZR01017889">
    <property type="protein sequence ID" value="KKL98554.1"/>
    <property type="molecule type" value="Genomic_DNA"/>
</dbReference>
<feature type="non-terminal residue" evidence="1">
    <location>
        <position position="1"/>
    </location>
</feature>
<protein>
    <submittedName>
        <fullName evidence="1">Uncharacterized protein</fullName>
    </submittedName>
</protein>
<gene>
    <name evidence="1" type="ORF">LCGC14_1823270</name>
</gene>
<comment type="caution">
    <text evidence="1">The sequence shown here is derived from an EMBL/GenBank/DDBJ whole genome shotgun (WGS) entry which is preliminary data.</text>
</comment>